<dbReference type="AlphaFoldDB" id="A0AAN5Z192"/>
<dbReference type="Proteomes" id="UP000537989">
    <property type="component" value="Unassembled WGS sequence"/>
</dbReference>
<protein>
    <submittedName>
        <fullName evidence="2">Uncharacterized protein</fullName>
    </submittedName>
</protein>
<organism evidence="2 3">
    <name type="scientific">Fusarium austroamericanum</name>
    <dbReference type="NCBI Taxonomy" id="282268"/>
    <lineage>
        <taxon>Eukaryota</taxon>
        <taxon>Fungi</taxon>
        <taxon>Dikarya</taxon>
        <taxon>Ascomycota</taxon>
        <taxon>Pezizomycotina</taxon>
        <taxon>Sordariomycetes</taxon>
        <taxon>Hypocreomycetidae</taxon>
        <taxon>Hypocreales</taxon>
        <taxon>Nectriaceae</taxon>
        <taxon>Fusarium</taxon>
    </lineage>
</organism>
<comment type="caution">
    <text evidence="2">The sequence shown here is derived from an EMBL/GenBank/DDBJ whole genome shotgun (WGS) entry which is preliminary data.</text>
</comment>
<feature type="region of interest" description="Disordered" evidence="1">
    <location>
        <begin position="389"/>
        <end position="412"/>
    </location>
</feature>
<keyword evidence="3" id="KW-1185">Reference proteome</keyword>
<evidence type="ECO:0000313" key="2">
    <source>
        <dbReference type="EMBL" id="KAF5228601.1"/>
    </source>
</evidence>
<reference evidence="2 3" key="1">
    <citation type="submission" date="2020-02" db="EMBL/GenBank/DDBJ databases">
        <title>Identification and distribution of gene clusters putatively required for synthesis of sphingolipid metabolism inhibitors in phylogenetically diverse species of the filamentous fungus Fusarium.</title>
        <authorList>
            <person name="Kim H.-S."/>
            <person name="Busman M."/>
            <person name="Brown D.W."/>
            <person name="Divon H."/>
            <person name="Uhlig S."/>
            <person name="Proctor R.H."/>
        </authorList>
    </citation>
    <scope>NUCLEOTIDE SEQUENCE [LARGE SCALE GENOMIC DNA]</scope>
    <source>
        <strain evidence="2 3">NRRL 2903</strain>
    </source>
</reference>
<proteinExistence type="predicted"/>
<evidence type="ECO:0000313" key="3">
    <source>
        <dbReference type="Proteomes" id="UP000537989"/>
    </source>
</evidence>
<name>A0AAN5Z192_FUSAU</name>
<evidence type="ECO:0000256" key="1">
    <source>
        <dbReference type="SAM" id="MobiDB-lite"/>
    </source>
</evidence>
<sequence>MDYSKPKGPEILTESQFLYFLLSIQFINTTSDDNTMSDDNTDYRFKYERLVRALTTNPELALSALRQGMVFPAQPSQDQAAQTPGLHFAFPDQTGQLPPPPAAHYQSQVQPTCNTGRTFAWGDGRFPPPPDQQYQPRVQSTYFSGAAFPQADYSQPPTPTPSFLPAPPYPPQACQYRPQVQPEQILDLNFQLQGPSVNCQAGFVPAVPAQPAYPSGLVYHGQPHQAQPSLGQCAPLPCQRMQAQPHAGSCAIDEDDPTQEPALRRMARQLQRFYKSPKTLGNKDLISEDDIKLAKSIDPCTSMSDGFRWPAHWMTPEGRKCFIGELEDFRIFGSGLIVPLVDPHNDRKVAANAIIIPDDEEEVNDMLAYNEGMPDLSAEVLDDEDDMPAEDEEMADVMPADDSVGGDDNFIPNPAAGIFDTADQLLSDALTKELGQG</sequence>
<accession>A0AAN5Z192</accession>
<dbReference type="EMBL" id="JAAMOD010000448">
    <property type="protein sequence ID" value="KAF5228601.1"/>
    <property type="molecule type" value="Genomic_DNA"/>
</dbReference>
<gene>
    <name evidence="2" type="ORF">FAUST_10969</name>
</gene>